<accession>A0A2M8WRY3</accession>
<dbReference type="InterPro" id="IPR022385">
    <property type="entry name" value="Rhs_assc_core"/>
</dbReference>
<dbReference type="InterPro" id="IPR006530">
    <property type="entry name" value="YD"/>
</dbReference>
<dbReference type="PANTHER" id="PTHR32305">
    <property type="match status" value="1"/>
</dbReference>
<dbReference type="AlphaFoldDB" id="A0A2M8WRY3"/>
<dbReference type="InterPro" id="IPR050708">
    <property type="entry name" value="T6SS_VgrG/RHS"/>
</dbReference>
<name>A0A2M8WRY3_9MICO</name>
<dbReference type="Proteomes" id="UP000231586">
    <property type="component" value="Unassembled WGS sequence"/>
</dbReference>
<organism evidence="2 3">
    <name type="scientific">Luteimicrobium subarcticum</name>
    <dbReference type="NCBI Taxonomy" id="620910"/>
    <lineage>
        <taxon>Bacteria</taxon>
        <taxon>Bacillati</taxon>
        <taxon>Actinomycetota</taxon>
        <taxon>Actinomycetes</taxon>
        <taxon>Micrococcales</taxon>
        <taxon>Luteimicrobium</taxon>
    </lineage>
</organism>
<evidence type="ECO:0000313" key="2">
    <source>
        <dbReference type="EMBL" id="PJI93705.1"/>
    </source>
</evidence>
<proteinExistence type="predicted"/>
<dbReference type="PANTHER" id="PTHR32305:SF15">
    <property type="entry name" value="PROTEIN RHSA-RELATED"/>
    <property type="match status" value="1"/>
</dbReference>
<dbReference type="NCBIfam" id="TIGR01643">
    <property type="entry name" value="YD_repeat_2x"/>
    <property type="match status" value="1"/>
</dbReference>
<dbReference type="EMBL" id="PGTZ01000007">
    <property type="protein sequence ID" value="PJI93705.1"/>
    <property type="molecule type" value="Genomic_DNA"/>
</dbReference>
<gene>
    <name evidence="2" type="ORF">CLV34_1179</name>
</gene>
<feature type="region of interest" description="Disordered" evidence="1">
    <location>
        <begin position="436"/>
        <end position="458"/>
    </location>
</feature>
<evidence type="ECO:0000313" key="3">
    <source>
        <dbReference type="Proteomes" id="UP000231586"/>
    </source>
</evidence>
<evidence type="ECO:0000256" key="1">
    <source>
        <dbReference type="SAM" id="MobiDB-lite"/>
    </source>
</evidence>
<keyword evidence="3" id="KW-1185">Reference proteome</keyword>
<protein>
    <submittedName>
        <fullName evidence="2">RHS repeat-associated protein</fullName>
    </submittedName>
</protein>
<reference evidence="2 3" key="1">
    <citation type="submission" date="2017-11" db="EMBL/GenBank/DDBJ databases">
        <title>Genomic Encyclopedia of Archaeal and Bacterial Type Strains, Phase II (KMG-II): From Individual Species to Whole Genera.</title>
        <authorList>
            <person name="Goeker M."/>
        </authorList>
    </citation>
    <scope>NUCLEOTIDE SEQUENCE [LARGE SCALE GENOMIC DNA]</scope>
    <source>
        <strain evidence="2 3">DSM 22413</strain>
    </source>
</reference>
<comment type="caution">
    <text evidence="2">The sequence shown here is derived from an EMBL/GenBank/DDBJ whole genome shotgun (WGS) entry which is preliminary data.</text>
</comment>
<dbReference type="Gene3D" id="2.180.10.10">
    <property type="entry name" value="RHS repeat-associated core"/>
    <property type="match status" value="1"/>
</dbReference>
<sequence>MTFPVAGPRRYPARVAGSAGCPAHPEWAGLVCQTTTGETTASVPVDATTAYTLWGDAKTQTETKGSTVRTTTTTFDPAGRPTLVHTAVAGLSGSTPVDDTFTHYSSTTGAVDYSGTQNPSTHAETGRVSTGYDAWGRTIAYTDGNGVVTSTTYAAPGANGAGSVSSESTKNAAQAVVSSTAYTYDSSGNTTKQGTTIGSRSFTYGATYDTVGDMVTQTLPGGVTQTNAYSRDGQPTGMEYDGTAADGSSVAMLAWTMVSDAQGRTTQVDTNAAVGTDGTQTAERTLRYGYDNAGRLTDVTDTRGDVCQDRAYGFDSDGNRTAQTTTTVTGEDCTVTANTTAAVTKTWTYDSADRITKDAAVHAVVTTTDDGGNATTATTDTGGATAYTYDALGRVTTLPAGDTPAAQSAEATGQPVAAGDVSIGYYDTDAARTTSAGGTTTTYGLDPAGRRGTSTVTKSGADTVSTVMDFGDDSDNPSYATQTVGTNAPIVSVYGSSIGGDLGFNTTGDTATLDLADPHGDTITTMTIPTAGNLALLASPIQAFDEYGNTCTDLTTTGDDGNLTDGSTTTSSATGAIHYGALGAKQRATDTTGLTLMGARLYNPTTGQFTSTDPVAGGNSTAYAYPQDPINSFDLNGQWGWRKAWHRTTHWVSKHRRGLTHFGLSLAWGIGTGLAVGALCAGTAGFGCAVGAGVAISMWQVPGHLAIDRAYHHKTSGREAIGYLRGSIQNGIKGPYQSHYVTKPLWHRTKSYASRLKFW</sequence>
<dbReference type="NCBIfam" id="TIGR03696">
    <property type="entry name" value="Rhs_assc_core"/>
    <property type="match status" value="1"/>
</dbReference>